<dbReference type="RefSeq" id="WP_144000917.1">
    <property type="nucleotide sequence ID" value="NZ_CP040916.1"/>
</dbReference>
<evidence type="ECO:0000256" key="1">
    <source>
        <dbReference type="ARBA" id="ARBA00009437"/>
    </source>
</evidence>
<dbReference type="AlphaFoldDB" id="A0A516R103"/>
<dbReference type="InterPro" id="IPR005119">
    <property type="entry name" value="LysR_subst-bd"/>
</dbReference>
<dbReference type="CDD" id="cd08414">
    <property type="entry name" value="PBP2_LTTR_aromatics_like"/>
    <property type="match status" value="1"/>
</dbReference>
<dbReference type="PANTHER" id="PTHR30346:SF28">
    <property type="entry name" value="HTH-TYPE TRANSCRIPTIONAL REGULATOR CYNR"/>
    <property type="match status" value="1"/>
</dbReference>
<evidence type="ECO:0000256" key="3">
    <source>
        <dbReference type="ARBA" id="ARBA00023125"/>
    </source>
</evidence>
<dbReference type="GO" id="GO:0003700">
    <property type="term" value="F:DNA-binding transcription factor activity"/>
    <property type="evidence" value="ECO:0007669"/>
    <property type="project" value="TreeGrafter"/>
</dbReference>
<evidence type="ECO:0000256" key="4">
    <source>
        <dbReference type="ARBA" id="ARBA00023163"/>
    </source>
</evidence>
<protein>
    <submittedName>
        <fullName evidence="6">LysR family transcriptional regulator</fullName>
    </submittedName>
</protein>
<evidence type="ECO:0000313" key="7">
    <source>
        <dbReference type="Proteomes" id="UP000316806"/>
    </source>
</evidence>
<keyword evidence="2" id="KW-0805">Transcription regulation</keyword>
<dbReference type="Proteomes" id="UP000316806">
    <property type="component" value="Chromosome"/>
</dbReference>
<dbReference type="SUPFAM" id="SSF53850">
    <property type="entry name" value="Periplasmic binding protein-like II"/>
    <property type="match status" value="1"/>
</dbReference>
<name>A0A516R103_STRST</name>
<sequence length="248" mass="25837">MLDAQDAAVDRVRRIARGEEGTRRVGCVSLLAYDYPARLLRLTADRLPGLRLDLHQGTDTAVADLVRGGELDLGFVRVPVPRAGGAAGGAGGGTGEDDLVIRPGYASERIVAALPATRPLARADSIDLGELRDEPFVLPGARVLPGLAERAVAACREAGLEPRERARCDDLTSALAHTATGLAGTLAPEGLRHFSPPGIGYVPFRAPSHQLTPTVAAIHRPTPDPAIPRVLALLDGRAEVSSAASPGV</sequence>
<dbReference type="GO" id="GO:0003677">
    <property type="term" value="F:DNA binding"/>
    <property type="evidence" value="ECO:0007669"/>
    <property type="project" value="UniProtKB-KW"/>
</dbReference>
<reference evidence="6 7" key="1">
    <citation type="journal article" date="2019" name="J. Ind. Microbiol. Biotechnol.">
        <title>The complete genomic sequence of Streptomyces spectabilis NRRL-2792 and identification of secondary metabolite biosynthetic gene clusters.</title>
        <authorList>
            <person name="Sinha A."/>
            <person name="Phillips-Salemka S."/>
            <person name="Niraula T.A."/>
            <person name="Short K.A."/>
            <person name="Niraula N.P."/>
        </authorList>
    </citation>
    <scope>NUCLEOTIDE SEQUENCE [LARGE SCALE GENOMIC DNA]</scope>
    <source>
        <strain evidence="6 7">NRRL 2792</strain>
    </source>
</reference>
<organism evidence="6 7">
    <name type="scientific">Streptomyces spectabilis</name>
    <dbReference type="NCBI Taxonomy" id="68270"/>
    <lineage>
        <taxon>Bacteria</taxon>
        <taxon>Bacillati</taxon>
        <taxon>Actinomycetota</taxon>
        <taxon>Actinomycetes</taxon>
        <taxon>Kitasatosporales</taxon>
        <taxon>Streptomycetaceae</taxon>
        <taxon>Streptomyces</taxon>
    </lineage>
</organism>
<dbReference type="GO" id="GO:0032993">
    <property type="term" value="C:protein-DNA complex"/>
    <property type="evidence" value="ECO:0007669"/>
    <property type="project" value="TreeGrafter"/>
</dbReference>
<keyword evidence="4" id="KW-0804">Transcription</keyword>
<comment type="similarity">
    <text evidence="1">Belongs to the LysR transcriptional regulatory family.</text>
</comment>
<feature type="domain" description="LysR substrate-binding" evidence="5">
    <location>
        <begin position="17"/>
        <end position="234"/>
    </location>
</feature>
<accession>A0A516R103</accession>
<evidence type="ECO:0000256" key="2">
    <source>
        <dbReference type="ARBA" id="ARBA00023015"/>
    </source>
</evidence>
<gene>
    <name evidence="6" type="ORF">FH965_01130</name>
</gene>
<proteinExistence type="inferred from homology"/>
<dbReference type="PANTHER" id="PTHR30346">
    <property type="entry name" value="TRANSCRIPTIONAL DUAL REGULATOR HCAR-RELATED"/>
    <property type="match status" value="1"/>
</dbReference>
<evidence type="ECO:0000259" key="5">
    <source>
        <dbReference type="Pfam" id="PF03466"/>
    </source>
</evidence>
<keyword evidence="3" id="KW-0238">DNA-binding</keyword>
<dbReference type="EMBL" id="CP040916">
    <property type="protein sequence ID" value="QDQ09338.1"/>
    <property type="molecule type" value="Genomic_DNA"/>
</dbReference>
<dbReference type="Pfam" id="PF03466">
    <property type="entry name" value="LysR_substrate"/>
    <property type="match status" value="1"/>
</dbReference>
<dbReference type="Gene3D" id="3.40.190.10">
    <property type="entry name" value="Periplasmic binding protein-like II"/>
    <property type="match status" value="2"/>
</dbReference>
<evidence type="ECO:0000313" key="6">
    <source>
        <dbReference type="EMBL" id="QDQ09338.1"/>
    </source>
</evidence>